<gene>
    <name evidence="2" type="ORF">AW736_18475</name>
</gene>
<dbReference type="Proteomes" id="UP000078486">
    <property type="component" value="Unassembled WGS sequence"/>
</dbReference>
<proteinExistence type="predicted"/>
<dbReference type="Gene3D" id="3.20.20.140">
    <property type="entry name" value="Metal-dependent hydrolases"/>
    <property type="match status" value="1"/>
</dbReference>
<accession>A0A178IDR8</accession>
<keyword evidence="3" id="KW-1185">Reference proteome</keyword>
<sequence>MIIDCHNHIGADLFFYLNGYYPYGQDLPALVTGGRRHGVDRWVVFPMVAHAWFDMNAMRAGRLVPGGPERIPYAFENERMLREIYEMFPDLGRLTLPFVMLDPAREPGAQAARLRELHREFPFYGLKIQATMIQSDITGLLGTGRCFLEFAEELNLPFLIHSSVIANDPWSGAGSILRVAESVPGVRFCLAHSCRFDRVYLDRVAELPNTWFDCSAHRIHCQGAAREMEFVAAPERRLEADYRDPAAVLAVLAQRYPTKLIWGSDTPFQTFVASGEAGLVSLRSTYEEEIACLRALPEKTITAIAHDNLLSLLQLRDEHVLARS</sequence>
<dbReference type="Pfam" id="PF04909">
    <property type="entry name" value="Amidohydro_2"/>
    <property type="match status" value="1"/>
</dbReference>
<dbReference type="STRING" id="1184151.AW736_18475"/>
<dbReference type="InterPro" id="IPR006680">
    <property type="entry name" value="Amidohydro-rel"/>
</dbReference>
<feature type="domain" description="Amidohydrolase-related" evidence="1">
    <location>
        <begin position="3"/>
        <end position="308"/>
    </location>
</feature>
<organism evidence="2 3">
    <name type="scientific">Termitidicoccus mucosus</name>
    <dbReference type="NCBI Taxonomy" id="1184151"/>
    <lineage>
        <taxon>Bacteria</taxon>
        <taxon>Pseudomonadati</taxon>
        <taxon>Verrucomicrobiota</taxon>
        <taxon>Opitutia</taxon>
        <taxon>Opitutales</taxon>
        <taxon>Opitutaceae</taxon>
        <taxon>Termitidicoccus</taxon>
    </lineage>
</organism>
<dbReference type="SUPFAM" id="SSF51556">
    <property type="entry name" value="Metallo-dependent hydrolases"/>
    <property type="match status" value="1"/>
</dbReference>
<dbReference type="AlphaFoldDB" id="A0A178IDR8"/>
<evidence type="ECO:0000313" key="2">
    <source>
        <dbReference type="EMBL" id="OAM88163.1"/>
    </source>
</evidence>
<reference evidence="2 3" key="1">
    <citation type="submission" date="2016-01" db="EMBL/GenBank/DDBJ databases">
        <title>High potential of lignocellulose degradation of a new Verrucomicrobia species.</title>
        <authorList>
            <person name="Wang Y."/>
            <person name="Shi Y."/>
            <person name="Qiu Z."/>
            <person name="Liu S."/>
            <person name="Yang H."/>
        </authorList>
    </citation>
    <scope>NUCLEOTIDE SEQUENCE [LARGE SCALE GENOMIC DNA]</scope>
    <source>
        <strain evidence="2 3">TSB47</strain>
    </source>
</reference>
<evidence type="ECO:0000259" key="1">
    <source>
        <dbReference type="Pfam" id="PF04909"/>
    </source>
</evidence>
<dbReference type="RefSeq" id="WP_068771783.1">
    <property type="nucleotide sequence ID" value="NZ_CP109796.1"/>
</dbReference>
<protein>
    <recommendedName>
        <fullName evidence="1">Amidohydrolase-related domain-containing protein</fullName>
    </recommendedName>
</protein>
<comment type="caution">
    <text evidence="2">The sequence shown here is derived from an EMBL/GenBank/DDBJ whole genome shotgun (WGS) entry which is preliminary data.</text>
</comment>
<name>A0A178IDR8_9BACT</name>
<dbReference type="InterPro" id="IPR032466">
    <property type="entry name" value="Metal_Hydrolase"/>
</dbReference>
<dbReference type="EMBL" id="LRRQ01000143">
    <property type="protein sequence ID" value="OAM88163.1"/>
    <property type="molecule type" value="Genomic_DNA"/>
</dbReference>
<evidence type="ECO:0000313" key="3">
    <source>
        <dbReference type="Proteomes" id="UP000078486"/>
    </source>
</evidence>
<dbReference type="GO" id="GO:0016787">
    <property type="term" value="F:hydrolase activity"/>
    <property type="evidence" value="ECO:0007669"/>
    <property type="project" value="InterPro"/>
</dbReference>